<feature type="transmembrane region" description="Helical" evidence="1">
    <location>
        <begin position="7"/>
        <end position="29"/>
    </location>
</feature>
<dbReference type="Proteomes" id="UP001159292">
    <property type="component" value="Unassembled WGS sequence"/>
</dbReference>
<dbReference type="Proteomes" id="UP000244052">
    <property type="component" value="Unassembled WGS sequence"/>
</dbReference>
<accession>A0A379JXQ4</accession>
<sequence length="72" mass="8078">MNTLYSILYMVTVTGLLLASVVLSETLYLRSPSGVLLLFGLGLLMSLGFLLFGHIRFDEQPCEKREENPLRS</sequence>
<accession>A0A061CRS7</accession>
<dbReference type="EMBL" id="UGUW01000004">
    <property type="protein sequence ID" value="SUD60227.1"/>
    <property type="molecule type" value="Genomic_DNA"/>
</dbReference>
<dbReference type="RefSeq" id="WP_003460096.1">
    <property type="nucleotide sequence ID" value="NZ_CAJQNA010000242.1"/>
</dbReference>
<evidence type="ECO:0000313" key="4">
    <source>
        <dbReference type="EMBL" id="PTU80094.1"/>
    </source>
</evidence>
<evidence type="ECO:0000313" key="5">
    <source>
        <dbReference type="EMBL" id="SUD53409.1"/>
    </source>
</evidence>
<evidence type="ECO:0000313" key="3">
    <source>
        <dbReference type="EMBL" id="MDH1341334.1"/>
    </source>
</evidence>
<gene>
    <name evidence="4" type="ORF">DBO86_04650</name>
    <name evidence="3" type="ORF">N5J11_19470</name>
    <name evidence="2" type="ORF">N7671_19820</name>
    <name evidence="5" type="ORF">NCTC10692_03930</name>
    <name evidence="6" type="ORF">NCTC10860_02557</name>
</gene>
<reference evidence="8 9" key="2">
    <citation type="submission" date="2018-06" db="EMBL/GenBank/DDBJ databases">
        <authorList>
            <consortium name="Pathogen Informatics"/>
            <person name="Doyle S."/>
        </authorList>
    </citation>
    <scope>NUCLEOTIDE SEQUENCE [LARGE SCALE GENOMIC DNA]</scope>
    <source>
        <strain evidence="5 9">NCTC10692</strain>
        <strain evidence="6 8">NCTC10860</strain>
    </source>
</reference>
<feature type="transmembrane region" description="Helical" evidence="1">
    <location>
        <begin position="35"/>
        <end position="55"/>
    </location>
</feature>
<accession>A0A2T5PQT8</accession>
<organism evidence="5 9">
    <name type="scientific">Ectopseudomonas oleovorans</name>
    <name type="common">Pseudomonas oleovorans</name>
    <dbReference type="NCBI Taxonomy" id="301"/>
    <lineage>
        <taxon>Bacteria</taxon>
        <taxon>Pseudomonadati</taxon>
        <taxon>Pseudomonadota</taxon>
        <taxon>Gammaproteobacteria</taxon>
        <taxon>Pseudomonadales</taxon>
        <taxon>Pseudomonadaceae</taxon>
        <taxon>Ectopseudomonas</taxon>
    </lineage>
</organism>
<dbReference type="Proteomes" id="UP001161697">
    <property type="component" value="Unassembled WGS sequence"/>
</dbReference>
<dbReference type="EMBL" id="QASO01000030">
    <property type="protein sequence ID" value="PTU80094.1"/>
    <property type="molecule type" value="Genomic_DNA"/>
</dbReference>
<dbReference type="EMBL" id="UGUV01000002">
    <property type="protein sequence ID" value="SUD53409.1"/>
    <property type="molecule type" value="Genomic_DNA"/>
</dbReference>
<evidence type="ECO:0000313" key="7">
    <source>
        <dbReference type="Proteomes" id="UP000244052"/>
    </source>
</evidence>
<proteinExistence type="predicted"/>
<dbReference type="Proteomes" id="UP000254084">
    <property type="component" value="Unassembled WGS sequence"/>
</dbReference>
<dbReference type="EMBL" id="JAOCJE010000001">
    <property type="protein sequence ID" value="MDH1341334.1"/>
    <property type="molecule type" value="Genomic_DNA"/>
</dbReference>
<protein>
    <submittedName>
        <fullName evidence="5">Uncharacterized protein</fullName>
    </submittedName>
</protein>
<evidence type="ECO:0000313" key="9">
    <source>
        <dbReference type="Proteomes" id="UP000255303"/>
    </source>
</evidence>
<dbReference type="GeneID" id="300418533"/>
<dbReference type="Proteomes" id="UP000255303">
    <property type="component" value="Unassembled WGS sequence"/>
</dbReference>
<evidence type="ECO:0000313" key="2">
    <source>
        <dbReference type="EMBL" id="MDH0569390.1"/>
    </source>
</evidence>
<evidence type="ECO:0000313" key="6">
    <source>
        <dbReference type="EMBL" id="SUD60227.1"/>
    </source>
</evidence>
<keyword evidence="1" id="KW-1133">Transmembrane helix</keyword>
<evidence type="ECO:0000313" key="8">
    <source>
        <dbReference type="Proteomes" id="UP000254084"/>
    </source>
</evidence>
<dbReference type="EMBL" id="JAOEET010000079">
    <property type="protein sequence ID" value="MDH0569390.1"/>
    <property type="molecule type" value="Genomic_DNA"/>
</dbReference>
<name>A0A061CRS7_ECTOL</name>
<evidence type="ECO:0000256" key="1">
    <source>
        <dbReference type="SAM" id="Phobius"/>
    </source>
</evidence>
<keyword evidence="1" id="KW-0472">Membrane</keyword>
<keyword evidence="1" id="KW-0812">Transmembrane</keyword>
<dbReference type="AlphaFoldDB" id="A0A061CRS7"/>
<reference evidence="4 7" key="1">
    <citation type="submission" date="2018-04" db="EMBL/GenBank/DDBJ databases">
        <title>Pseudomonas sp. nov., isolated from mangrove soil.</title>
        <authorList>
            <person name="Chen C."/>
        </authorList>
    </citation>
    <scope>NUCLEOTIDE SEQUENCE [LARGE SCALE GENOMIC DNA]</scope>
    <source>
        <strain evidence="4 7">JCM 14246</strain>
    </source>
</reference>
<keyword evidence="7" id="KW-1185">Reference proteome</keyword>
<reference evidence="2" key="3">
    <citation type="submission" date="2022-09" db="EMBL/GenBank/DDBJ databases">
        <title>Intensive care unit water sources are persistently colonized with multi-drug resistant bacteria and are the site of extensive horizontal gene transfer of antibiotic resistance genes.</title>
        <authorList>
            <person name="Diorio-Toth L."/>
        </authorList>
    </citation>
    <scope>NUCLEOTIDE SEQUENCE</scope>
    <source>
        <strain evidence="3">GD03704</strain>
        <strain evidence="2">GD04000</strain>
    </source>
</reference>